<dbReference type="InterPro" id="IPR021109">
    <property type="entry name" value="Peptidase_aspartic_dom_sf"/>
</dbReference>
<proteinExistence type="predicted"/>
<feature type="non-terminal residue" evidence="2">
    <location>
        <position position="224"/>
    </location>
</feature>
<dbReference type="EMBL" id="JABANO010035583">
    <property type="protein sequence ID" value="KAF4703268.1"/>
    <property type="molecule type" value="Genomic_DNA"/>
</dbReference>
<evidence type="ECO:0000313" key="3">
    <source>
        <dbReference type="Proteomes" id="UP000553632"/>
    </source>
</evidence>
<keyword evidence="1" id="KW-0732">Signal</keyword>
<name>A0A7J6Q4S6_PEROL</name>
<feature type="chain" id="PRO_5029546038" evidence="1">
    <location>
        <begin position="22"/>
        <end position="224"/>
    </location>
</feature>
<dbReference type="Gene3D" id="2.40.70.10">
    <property type="entry name" value="Acid Proteases"/>
    <property type="match status" value="1"/>
</dbReference>
<organism evidence="2 3">
    <name type="scientific">Perkinsus olseni</name>
    <name type="common">Perkinsus atlanticus</name>
    <dbReference type="NCBI Taxonomy" id="32597"/>
    <lineage>
        <taxon>Eukaryota</taxon>
        <taxon>Sar</taxon>
        <taxon>Alveolata</taxon>
        <taxon>Perkinsozoa</taxon>
        <taxon>Perkinsea</taxon>
        <taxon>Perkinsida</taxon>
        <taxon>Perkinsidae</taxon>
        <taxon>Perkinsus</taxon>
    </lineage>
</organism>
<evidence type="ECO:0000313" key="2">
    <source>
        <dbReference type="EMBL" id="KAF4703268.1"/>
    </source>
</evidence>
<evidence type="ECO:0000256" key="1">
    <source>
        <dbReference type="SAM" id="SignalP"/>
    </source>
</evidence>
<sequence>MGLAWLDVLVLVAYLAVRIEADIIQPLERVGERLGVRMKIGSPPQELMLLVDSMGSDTVVVACDSGGQPGSCYKIDASDTAEACRNPAECYADIPNFGDFYDCQPSREMDWHKARRTTHYINLDGPRYFKYEGIEVKELASISSVNESVSIPLRVALDGAEGVSSGVSANGDVAGVLGLARATFTCRNDSTVADFCGSGAQLTGVTLDLARSRLIMWAELSPVA</sequence>
<comment type="caution">
    <text evidence="2">The sequence shown here is derived from an EMBL/GenBank/DDBJ whole genome shotgun (WGS) entry which is preliminary data.</text>
</comment>
<reference evidence="2 3" key="1">
    <citation type="submission" date="2020-04" db="EMBL/GenBank/DDBJ databases">
        <title>Perkinsus olseni comparative genomics.</title>
        <authorList>
            <person name="Bogema D.R."/>
        </authorList>
    </citation>
    <scope>NUCLEOTIDE SEQUENCE [LARGE SCALE GENOMIC DNA]</scope>
    <source>
        <strain evidence="2 3">ATCC PRA-207</strain>
    </source>
</reference>
<accession>A0A7J6Q4S6</accession>
<dbReference type="AlphaFoldDB" id="A0A7J6Q4S6"/>
<dbReference type="SUPFAM" id="SSF50630">
    <property type="entry name" value="Acid proteases"/>
    <property type="match status" value="1"/>
</dbReference>
<gene>
    <name evidence="2" type="ORF">FOZ63_033664</name>
</gene>
<protein>
    <submittedName>
        <fullName evidence="2">Uncharacterized protein</fullName>
    </submittedName>
</protein>
<feature type="signal peptide" evidence="1">
    <location>
        <begin position="1"/>
        <end position="21"/>
    </location>
</feature>
<keyword evidence="3" id="KW-1185">Reference proteome</keyword>
<dbReference type="Proteomes" id="UP000553632">
    <property type="component" value="Unassembled WGS sequence"/>
</dbReference>